<evidence type="ECO:0000313" key="3">
    <source>
        <dbReference type="Proteomes" id="UP000265120"/>
    </source>
</evidence>
<name>A0A3P8V2R1_CYNSE</name>
<proteinExistence type="predicted"/>
<dbReference type="AlphaFoldDB" id="A0A3P8V2R1"/>
<accession>A0A3P8V2R1</accession>
<dbReference type="InParanoid" id="A0A3P8V2R1"/>
<reference evidence="2" key="3">
    <citation type="submission" date="2025-09" db="UniProtKB">
        <authorList>
            <consortium name="Ensembl"/>
        </authorList>
    </citation>
    <scope>IDENTIFICATION</scope>
</reference>
<feature type="region of interest" description="Disordered" evidence="1">
    <location>
        <begin position="1"/>
        <end position="22"/>
    </location>
</feature>
<reference evidence="2" key="2">
    <citation type="submission" date="2025-08" db="UniProtKB">
        <authorList>
            <consortium name="Ensembl"/>
        </authorList>
    </citation>
    <scope>IDENTIFICATION</scope>
</reference>
<evidence type="ECO:0000313" key="2">
    <source>
        <dbReference type="Ensembl" id="ENSCSEP00000007371.1"/>
    </source>
</evidence>
<evidence type="ECO:0000256" key="1">
    <source>
        <dbReference type="SAM" id="MobiDB-lite"/>
    </source>
</evidence>
<sequence>MAEERKLNIDEAQAPHQETGQFGILRPPHPAVGHRMHQVDAAKHVELNAHVDHFAQGATKGPVVAVGHVDGPEGQTAHQDQVCGREVAQVNLGHGAGFLVKKENHQDEDVEHDSQHGDEHDVHRLTGVQPFPALVVGTLCAVSDVFGGVMAAV</sequence>
<dbReference type="Proteomes" id="UP000265120">
    <property type="component" value="Chromosome 1"/>
</dbReference>
<dbReference type="GeneTree" id="ENSGT00990000204015"/>
<organism evidence="2 3">
    <name type="scientific">Cynoglossus semilaevis</name>
    <name type="common">Tongue sole</name>
    <dbReference type="NCBI Taxonomy" id="244447"/>
    <lineage>
        <taxon>Eukaryota</taxon>
        <taxon>Metazoa</taxon>
        <taxon>Chordata</taxon>
        <taxon>Craniata</taxon>
        <taxon>Vertebrata</taxon>
        <taxon>Euteleostomi</taxon>
        <taxon>Actinopterygii</taxon>
        <taxon>Neopterygii</taxon>
        <taxon>Teleostei</taxon>
        <taxon>Neoteleostei</taxon>
        <taxon>Acanthomorphata</taxon>
        <taxon>Carangaria</taxon>
        <taxon>Pleuronectiformes</taxon>
        <taxon>Pleuronectoidei</taxon>
        <taxon>Cynoglossidae</taxon>
        <taxon>Cynoglossinae</taxon>
        <taxon>Cynoglossus</taxon>
    </lineage>
</organism>
<dbReference type="OMA" id="HADGHEQ"/>
<protein>
    <submittedName>
        <fullName evidence="2">Uncharacterized protein</fullName>
    </submittedName>
</protein>
<reference evidence="2 3" key="1">
    <citation type="journal article" date="2014" name="Nat. Genet.">
        <title>Whole-genome sequence of a flatfish provides insights into ZW sex chromosome evolution and adaptation to a benthic lifestyle.</title>
        <authorList>
            <person name="Chen S."/>
            <person name="Zhang G."/>
            <person name="Shao C."/>
            <person name="Huang Q."/>
            <person name="Liu G."/>
            <person name="Zhang P."/>
            <person name="Song W."/>
            <person name="An N."/>
            <person name="Chalopin D."/>
            <person name="Volff J.N."/>
            <person name="Hong Y."/>
            <person name="Li Q."/>
            <person name="Sha Z."/>
            <person name="Zhou H."/>
            <person name="Xie M."/>
            <person name="Yu Q."/>
            <person name="Liu Y."/>
            <person name="Xiang H."/>
            <person name="Wang N."/>
            <person name="Wu K."/>
            <person name="Yang C."/>
            <person name="Zhou Q."/>
            <person name="Liao X."/>
            <person name="Yang L."/>
            <person name="Hu Q."/>
            <person name="Zhang J."/>
            <person name="Meng L."/>
            <person name="Jin L."/>
            <person name="Tian Y."/>
            <person name="Lian J."/>
            <person name="Yang J."/>
            <person name="Miao G."/>
            <person name="Liu S."/>
            <person name="Liang Z."/>
            <person name="Yan F."/>
            <person name="Li Y."/>
            <person name="Sun B."/>
            <person name="Zhang H."/>
            <person name="Zhang J."/>
            <person name="Zhu Y."/>
            <person name="Du M."/>
            <person name="Zhao Y."/>
            <person name="Schartl M."/>
            <person name="Tang Q."/>
            <person name="Wang J."/>
        </authorList>
    </citation>
    <scope>NUCLEOTIDE SEQUENCE</scope>
</reference>
<dbReference type="Ensembl" id="ENSCSET00000007450.1">
    <property type="protein sequence ID" value="ENSCSEP00000007371.1"/>
    <property type="gene ID" value="ENSCSEG00000004753.1"/>
</dbReference>
<keyword evidence="3" id="KW-1185">Reference proteome</keyword>